<dbReference type="Proteomes" id="UP000275461">
    <property type="component" value="Unassembled WGS sequence"/>
</dbReference>
<keyword evidence="2 3" id="KW-0418">Kinase</keyword>
<comment type="similarity">
    <text evidence="1 2">Belongs to the fructosamine kinase family.</text>
</comment>
<name>A0A498BVZ3_9GAMM</name>
<dbReference type="Gene3D" id="3.30.200.20">
    <property type="entry name" value="Phosphorylase Kinase, domain 1"/>
    <property type="match status" value="1"/>
</dbReference>
<evidence type="ECO:0000256" key="2">
    <source>
        <dbReference type="PIRNR" id="PIRNR006221"/>
    </source>
</evidence>
<dbReference type="Pfam" id="PF03881">
    <property type="entry name" value="Fructosamin_kin"/>
    <property type="match status" value="1"/>
</dbReference>
<sequence length="293" mass="31444">MTGTDTSAMLDAIARALEVPASALALNTVGGGCVSDTTVVSAGKRRAFLKREPAERAWQLQAEAEGLEALAAAGALRVPRPLSCGEADGQAWLLMEHLPLQGRGDWAAMGQALAATHACSAARHGWHRDNALGGTHQDNTPAEDWAAFFRDRRLRPQLALAAERGHGGPWLERGEQLARALPGLLDHAPTPALLHGDFWGGNAGFCEGQPATWDPAVHYGDRECDLAMASLFGGFGAAFWQTYQAEWPLPAGHETRRDLYQLYHVLNHLNLFGGGYGASARRLIEQLLASCRG</sequence>
<accession>A0A498BVZ3</accession>
<dbReference type="RefSeq" id="WP_121442920.1">
    <property type="nucleotide sequence ID" value="NZ_RCDA01000004.1"/>
</dbReference>
<dbReference type="PIRSF" id="PIRSF006221">
    <property type="entry name" value="Ketosamine-3-kinase"/>
    <property type="match status" value="1"/>
</dbReference>
<keyword evidence="4" id="KW-1185">Reference proteome</keyword>
<dbReference type="PANTHER" id="PTHR12149:SF8">
    <property type="entry name" value="PROTEIN-RIBULOSAMINE 3-KINASE"/>
    <property type="match status" value="1"/>
</dbReference>
<evidence type="ECO:0000313" key="4">
    <source>
        <dbReference type="Proteomes" id="UP000275461"/>
    </source>
</evidence>
<dbReference type="GO" id="GO:0016301">
    <property type="term" value="F:kinase activity"/>
    <property type="evidence" value="ECO:0007669"/>
    <property type="project" value="UniProtKB-UniRule"/>
</dbReference>
<dbReference type="EMBL" id="RCDA01000004">
    <property type="protein sequence ID" value="RLK47089.1"/>
    <property type="molecule type" value="Genomic_DNA"/>
</dbReference>
<evidence type="ECO:0000256" key="1">
    <source>
        <dbReference type="ARBA" id="ARBA00009460"/>
    </source>
</evidence>
<gene>
    <name evidence="3" type="ORF">DFR31_2406</name>
</gene>
<dbReference type="AlphaFoldDB" id="A0A498BVZ3"/>
<dbReference type="SUPFAM" id="SSF56112">
    <property type="entry name" value="Protein kinase-like (PK-like)"/>
    <property type="match status" value="1"/>
</dbReference>
<dbReference type="InterPro" id="IPR011009">
    <property type="entry name" value="Kinase-like_dom_sf"/>
</dbReference>
<dbReference type="Gene3D" id="3.90.1200.10">
    <property type="match status" value="1"/>
</dbReference>
<protein>
    <submittedName>
        <fullName evidence="3">Fructosamine-3-kinase</fullName>
    </submittedName>
</protein>
<dbReference type="PANTHER" id="PTHR12149">
    <property type="entry name" value="FRUCTOSAMINE 3 KINASE-RELATED PROTEIN"/>
    <property type="match status" value="1"/>
</dbReference>
<evidence type="ECO:0000313" key="3">
    <source>
        <dbReference type="EMBL" id="RLK47089.1"/>
    </source>
</evidence>
<keyword evidence="2" id="KW-0808">Transferase</keyword>
<comment type="caution">
    <text evidence="3">The sequence shown here is derived from an EMBL/GenBank/DDBJ whole genome shotgun (WGS) entry which is preliminary data.</text>
</comment>
<reference evidence="3 4" key="1">
    <citation type="submission" date="2018-10" db="EMBL/GenBank/DDBJ databases">
        <title>Genomic Encyclopedia of Type Strains, Phase IV (KMG-IV): sequencing the most valuable type-strain genomes for metagenomic binning, comparative biology and taxonomic classification.</title>
        <authorList>
            <person name="Goeker M."/>
        </authorList>
    </citation>
    <scope>NUCLEOTIDE SEQUENCE [LARGE SCALE GENOMIC DNA]</scope>
    <source>
        <strain evidence="3 4">DSM 12769</strain>
    </source>
</reference>
<proteinExistence type="inferred from homology"/>
<dbReference type="InterPro" id="IPR016477">
    <property type="entry name" value="Fructo-/Ketosamine-3-kinase"/>
</dbReference>
<organism evidence="3 4">
    <name type="scientific">Alkalispirillum mobile</name>
    <dbReference type="NCBI Taxonomy" id="85925"/>
    <lineage>
        <taxon>Bacteria</taxon>
        <taxon>Pseudomonadati</taxon>
        <taxon>Pseudomonadota</taxon>
        <taxon>Gammaproteobacteria</taxon>
        <taxon>Chromatiales</taxon>
        <taxon>Ectothiorhodospiraceae</taxon>
        <taxon>Alkalispirillum</taxon>
    </lineage>
</organism>
<dbReference type="OrthoDB" id="5291879at2"/>